<dbReference type="GO" id="GO:0005737">
    <property type="term" value="C:cytoplasm"/>
    <property type="evidence" value="ECO:0007669"/>
    <property type="project" value="UniProtKB-SubCell"/>
</dbReference>
<sequence>MVVSNLELDEGTVAPIKAFEVFMGKVYKPTVSKQTEYETSGGLPSVVTAARTTPQQPQREPQRELESPLARFTRLSMEIKELESDLSLLAKNAQDKKNKVLVDAAQAAEYDEIMQGIALLQSNLAAIEQKSEYQPFLHAGATLSATQADTTMALQKDLTQRFFKQIDQLKAQQQGRTAVPQDGSGANAPIVYEIYSNGELSAVDKDAKSRMLALESRIAMLERTIGDFHQKEVHVDALSSLSGSGMDLTSVVQQLERRVNLLNEKNLDAIKTRTSALVHEFTLLVKLKESPSVQQALSSQGDRDKIHQLYEKLCSIDDVAGCVPALIDRLAALKSLHDASLDMSDRLQKVEANNTSLQDLLESDQQMLQKI</sequence>
<evidence type="ECO:0000256" key="2">
    <source>
        <dbReference type="ARBA" id="ARBA00022490"/>
    </source>
</evidence>
<keyword evidence="5" id="KW-1185">Reference proteome</keyword>
<dbReference type="InterPro" id="IPR028133">
    <property type="entry name" value="Dynamitin"/>
</dbReference>
<feature type="coiled-coil region" evidence="3">
    <location>
        <begin position="72"/>
        <end position="99"/>
    </location>
</feature>
<comment type="subcellular location">
    <subcellularLocation>
        <location evidence="1">Cytoplasm</location>
    </subcellularLocation>
</comment>
<dbReference type="Pfam" id="PF04912">
    <property type="entry name" value="Dynamitin"/>
    <property type="match status" value="1"/>
</dbReference>
<gene>
    <name evidence="4" type="ORF">N0F65_009163</name>
</gene>
<comment type="caution">
    <text evidence="4">The sequence shown here is derived from an EMBL/GenBank/DDBJ whole genome shotgun (WGS) entry which is preliminary data.</text>
</comment>
<dbReference type="PANTHER" id="PTHR15346">
    <property type="entry name" value="DYNACTIN SUBUNIT"/>
    <property type="match status" value="1"/>
</dbReference>
<evidence type="ECO:0008006" key="6">
    <source>
        <dbReference type="Google" id="ProtNLM"/>
    </source>
</evidence>
<evidence type="ECO:0000313" key="5">
    <source>
        <dbReference type="Proteomes" id="UP001146120"/>
    </source>
</evidence>
<keyword evidence="2" id="KW-0963">Cytoplasm</keyword>
<proteinExistence type="predicted"/>
<accession>A0AAV2YTG4</accession>
<dbReference type="EMBL" id="DAKRPA010000159">
    <property type="protein sequence ID" value="DAZ96696.1"/>
    <property type="molecule type" value="Genomic_DNA"/>
</dbReference>
<dbReference type="AlphaFoldDB" id="A0AAV2YTG4"/>
<keyword evidence="3" id="KW-0175">Coiled coil</keyword>
<dbReference type="GO" id="GO:0005869">
    <property type="term" value="C:dynactin complex"/>
    <property type="evidence" value="ECO:0007669"/>
    <property type="project" value="InterPro"/>
</dbReference>
<reference evidence="4" key="1">
    <citation type="submission" date="2022-11" db="EMBL/GenBank/DDBJ databases">
        <authorList>
            <person name="Morgan W.R."/>
            <person name="Tartar A."/>
        </authorList>
    </citation>
    <scope>NUCLEOTIDE SEQUENCE</scope>
    <source>
        <strain evidence="4">ARSEF 373</strain>
    </source>
</reference>
<evidence type="ECO:0000256" key="1">
    <source>
        <dbReference type="ARBA" id="ARBA00004496"/>
    </source>
</evidence>
<organism evidence="4 5">
    <name type="scientific">Lagenidium giganteum</name>
    <dbReference type="NCBI Taxonomy" id="4803"/>
    <lineage>
        <taxon>Eukaryota</taxon>
        <taxon>Sar</taxon>
        <taxon>Stramenopiles</taxon>
        <taxon>Oomycota</taxon>
        <taxon>Peronosporomycetes</taxon>
        <taxon>Pythiales</taxon>
        <taxon>Pythiaceae</taxon>
    </lineage>
</organism>
<dbReference type="Proteomes" id="UP001146120">
    <property type="component" value="Unassembled WGS sequence"/>
</dbReference>
<protein>
    <recommendedName>
        <fullName evidence="6">Dynactin subunit 2</fullName>
    </recommendedName>
</protein>
<evidence type="ECO:0000256" key="3">
    <source>
        <dbReference type="SAM" id="Coils"/>
    </source>
</evidence>
<evidence type="ECO:0000313" key="4">
    <source>
        <dbReference type="EMBL" id="DAZ96696.1"/>
    </source>
</evidence>
<dbReference type="GO" id="GO:0007017">
    <property type="term" value="P:microtubule-based process"/>
    <property type="evidence" value="ECO:0007669"/>
    <property type="project" value="InterPro"/>
</dbReference>
<name>A0AAV2YTG4_9STRA</name>
<reference evidence="4" key="2">
    <citation type="journal article" date="2023" name="Microbiol Resour">
        <title>Decontamination and Annotation of the Draft Genome Sequence of the Oomycete Lagenidium giganteum ARSEF 373.</title>
        <authorList>
            <person name="Morgan W.R."/>
            <person name="Tartar A."/>
        </authorList>
    </citation>
    <scope>NUCLEOTIDE SEQUENCE</scope>
    <source>
        <strain evidence="4">ARSEF 373</strain>
    </source>
</reference>